<reference evidence="4 5" key="1">
    <citation type="submission" date="2014-11" db="EMBL/GenBank/DDBJ databases">
        <authorList>
            <person name="Zhu J."/>
            <person name="Qi W."/>
            <person name="Song R."/>
        </authorList>
    </citation>
    <scope>NUCLEOTIDE SEQUENCE [LARGE SCALE GENOMIC DNA]</scope>
</reference>
<dbReference type="InParanoid" id="A0A0G4ER89"/>
<dbReference type="PANTHER" id="PTHR46653">
    <property type="entry name" value="SPECIFICITY PROTEIN PHOSPHATASE, PUTATIVE-RELATED"/>
    <property type="match status" value="1"/>
</dbReference>
<dbReference type="InterPro" id="IPR000340">
    <property type="entry name" value="Dual-sp_phosphatase_cat-dom"/>
</dbReference>
<feature type="region of interest" description="Disordered" evidence="1">
    <location>
        <begin position="482"/>
        <end position="637"/>
    </location>
</feature>
<feature type="compositionally biased region" description="Polar residues" evidence="1">
    <location>
        <begin position="577"/>
        <end position="587"/>
    </location>
</feature>
<feature type="compositionally biased region" description="Polar residues" evidence="1">
    <location>
        <begin position="312"/>
        <end position="321"/>
    </location>
</feature>
<dbReference type="PROSITE" id="PS50054">
    <property type="entry name" value="TYR_PHOSPHATASE_DUAL"/>
    <property type="match status" value="1"/>
</dbReference>
<proteinExistence type="predicted"/>
<dbReference type="PROSITE" id="PS50056">
    <property type="entry name" value="TYR_PHOSPHATASE_2"/>
    <property type="match status" value="1"/>
</dbReference>
<evidence type="ECO:0000313" key="5">
    <source>
        <dbReference type="Proteomes" id="UP000041254"/>
    </source>
</evidence>
<dbReference type="OrthoDB" id="10252009at2759"/>
<dbReference type="Pfam" id="PF00782">
    <property type="entry name" value="DSPc"/>
    <property type="match status" value="1"/>
</dbReference>
<evidence type="ECO:0000313" key="4">
    <source>
        <dbReference type="EMBL" id="CEL99781.1"/>
    </source>
</evidence>
<evidence type="ECO:0000256" key="1">
    <source>
        <dbReference type="SAM" id="MobiDB-lite"/>
    </source>
</evidence>
<gene>
    <name evidence="4" type="ORF">Vbra_5327</name>
</gene>
<dbReference type="CDD" id="cd14498">
    <property type="entry name" value="DSP"/>
    <property type="match status" value="1"/>
</dbReference>
<keyword evidence="5" id="KW-1185">Reference proteome</keyword>
<dbReference type="Gene3D" id="3.90.190.10">
    <property type="entry name" value="Protein tyrosine phosphatase superfamily"/>
    <property type="match status" value="1"/>
</dbReference>
<feature type="domain" description="Tyrosine specific protein phosphatases" evidence="3">
    <location>
        <begin position="146"/>
        <end position="204"/>
    </location>
</feature>
<evidence type="ECO:0000259" key="3">
    <source>
        <dbReference type="PROSITE" id="PS50056"/>
    </source>
</evidence>
<dbReference type="SMART" id="SM00195">
    <property type="entry name" value="DSPc"/>
    <property type="match status" value="1"/>
</dbReference>
<feature type="region of interest" description="Disordered" evidence="1">
    <location>
        <begin position="1"/>
        <end position="71"/>
    </location>
</feature>
<feature type="compositionally biased region" description="Basic and acidic residues" evidence="1">
    <location>
        <begin position="558"/>
        <end position="571"/>
    </location>
</feature>
<dbReference type="VEuPathDB" id="CryptoDB:Vbra_5327"/>
<feature type="compositionally biased region" description="Basic and acidic residues" evidence="1">
    <location>
        <begin position="536"/>
        <end position="546"/>
    </location>
</feature>
<feature type="region of interest" description="Disordered" evidence="1">
    <location>
        <begin position="443"/>
        <end position="466"/>
    </location>
</feature>
<feature type="domain" description="Tyrosine-protein phosphatase" evidence="2">
    <location>
        <begin position="79"/>
        <end position="226"/>
    </location>
</feature>
<feature type="compositionally biased region" description="Basic and acidic residues" evidence="1">
    <location>
        <begin position="605"/>
        <end position="620"/>
    </location>
</feature>
<dbReference type="InterPro" id="IPR029021">
    <property type="entry name" value="Prot-tyrosine_phosphatase-like"/>
</dbReference>
<dbReference type="AlphaFoldDB" id="A0A0G4ER89"/>
<evidence type="ECO:0008006" key="6">
    <source>
        <dbReference type="Google" id="ProtNLM"/>
    </source>
</evidence>
<feature type="compositionally biased region" description="Low complexity" evidence="1">
    <location>
        <begin position="54"/>
        <end position="70"/>
    </location>
</feature>
<dbReference type="InterPro" id="IPR000387">
    <property type="entry name" value="Tyr_Pase_dom"/>
</dbReference>
<feature type="compositionally biased region" description="Low complexity" evidence="1">
    <location>
        <begin position="288"/>
        <end position="303"/>
    </location>
</feature>
<dbReference type="InterPro" id="IPR020422">
    <property type="entry name" value="TYR_PHOSPHATASE_DUAL_dom"/>
</dbReference>
<sequence length="637" mass="68851">MQRVKVWNRSERERAMQEPKAAPRRRGTTTVPPVPKQLSPSLNTLRPLGKPRRSSQGGAAKAASAKYGSAPRQEQDILGAVNVKDGLFVGDQLSAHDIEFLLNHKVSHVVNCAGREVPNSYESIGIQYLTYFWPDHDKQLILDNRDQVANDVAAFIQESVDEGESVLIHSFRGQSRSCCIIAAYLMKRYQWSLQKTIEYLTSRRGDIRIKPGFIQQLKDYETRLFGPKLNRIRSVDWTGPVADLDSEQLLLRNAYINSRKDNLASTQPSSPSAHPFGQQFVGSQAHTSASSNGVVSSSAFFQQPPQPMAPQIGQTCTQATNGDVPGALNARREVAMGSEQSSGAKRQGTAKETSGSNLSVGVSGATVGPGSTMVPAKSCVVHRRQRRGGTTTVPPAPEQHRHLLNPFPVPKRADVIRPLDRRKPRCPPKVAPTPAAARVRVVGRTSSTSPNLTSRPRCSRVGVQGAQTAPKWGIPVLTSKEDKAHQKAPVRGAEKTSAQQGAGVAKAASAKYGSALPSRAARTSAAGPGEWQILWPEKKEDSGRDTEEADLGGGQEQAKSETQRQEIKPLPDHQPAQIVQRQGSDAEQQPAGHLLVLAGQEEQPVEQKEGGCRGREEHGGGEGASGGTHKAWTAEPT</sequence>
<dbReference type="Proteomes" id="UP000041254">
    <property type="component" value="Unassembled WGS sequence"/>
</dbReference>
<feature type="region of interest" description="Disordered" evidence="1">
    <location>
        <begin position="262"/>
        <end position="405"/>
    </location>
</feature>
<feature type="compositionally biased region" description="Polar residues" evidence="1">
    <location>
        <begin position="338"/>
        <end position="360"/>
    </location>
</feature>
<protein>
    <recommendedName>
        <fullName evidence="6">Tyrosine-protein phosphatase domain-containing protein</fullName>
    </recommendedName>
</protein>
<accession>A0A0G4ER89</accession>
<feature type="compositionally biased region" description="Polar residues" evidence="1">
    <location>
        <begin position="263"/>
        <end position="272"/>
    </location>
</feature>
<dbReference type="PANTHER" id="PTHR46653:SF1">
    <property type="entry name" value="SPECIFICITY PROTEIN PHOSPHATASE, PUTATIVE-RELATED"/>
    <property type="match status" value="1"/>
</dbReference>
<dbReference type="EMBL" id="CDMY01000288">
    <property type="protein sequence ID" value="CEL99781.1"/>
    <property type="molecule type" value="Genomic_DNA"/>
</dbReference>
<name>A0A0G4ER89_VITBC</name>
<dbReference type="SUPFAM" id="SSF52799">
    <property type="entry name" value="(Phosphotyrosine protein) phosphatases II"/>
    <property type="match status" value="1"/>
</dbReference>
<organism evidence="4 5">
    <name type="scientific">Vitrella brassicaformis (strain CCMP3155)</name>
    <dbReference type="NCBI Taxonomy" id="1169540"/>
    <lineage>
        <taxon>Eukaryota</taxon>
        <taxon>Sar</taxon>
        <taxon>Alveolata</taxon>
        <taxon>Colpodellida</taxon>
        <taxon>Vitrellaceae</taxon>
        <taxon>Vitrella</taxon>
    </lineage>
</organism>
<evidence type="ECO:0000259" key="2">
    <source>
        <dbReference type="PROSITE" id="PS50054"/>
    </source>
</evidence>
<feature type="compositionally biased region" description="Basic and acidic residues" evidence="1">
    <location>
        <begin position="8"/>
        <end position="17"/>
    </location>
</feature>